<dbReference type="Proteomes" id="UP001159428">
    <property type="component" value="Unassembled WGS sequence"/>
</dbReference>
<dbReference type="InterPro" id="IPR042219">
    <property type="entry name" value="AAA_lid_11_sf"/>
</dbReference>
<dbReference type="FunFam" id="3.40.50.300:FF:001145">
    <property type="entry name" value="Putative dynein heavy chain"/>
    <property type="match status" value="1"/>
</dbReference>
<evidence type="ECO:0000256" key="4">
    <source>
        <dbReference type="ARBA" id="ARBA00022701"/>
    </source>
</evidence>
<organism evidence="17 18">
    <name type="scientific">Pocillopora meandrina</name>
    <dbReference type="NCBI Taxonomy" id="46732"/>
    <lineage>
        <taxon>Eukaryota</taxon>
        <taxon>Metazoa</taxon>
        <taxon>Cnidaria</taxon>
        <taxon>Anthozoa</taxon>
        <taxon>Hexacorallia</taxon>
        <taxon>Scleractinia</taxon>
        <taxon>Astrocoeniina</taxon>
        <taxon>Pocilloporidae</taxon>
        <taxon>Pocillopora</taxon>
    </lineage>
</organism>
<dbReference type="Gene3D" id="3.10.490.20">
    <property type="match status" value="1"/>
</dbReference>
<dbReference type="GO" id="GO:0045505">
    <property type="term" value="F:dynein intermediate chain binding"/>
    <property type="evidence" value="ECO:0007669"/>
    <property type="project" value="InterPro"/>
</dbReference>
<keyword evidence="8" id="KW-0175">Coiled coil</keyword>
<evidence type="ECO:0000313" key="18">
    <source>
        <dbReference type="Proteomes" id="UP001159428"/>
    </source>
</evidence>
<keyword evidence="18" id="KW-1185">Reference proteome</keyword>
<dbReference type="PANTHER" id="PTHR22878">
    <property type="entry name" value="DYNEIN HEAVY CHAIN 6, AXONEMAL-LIKE-RELATED"/>
    <property type="match status" value="1"/>
</dbReference>
<dbReference type="PANTHER" id="PTHR22878:SF66">
    <property type="entry name" value="DYNEIN AXONEMAL HEAVY CHAIN 7"/>
    <property type="match status" value="1"/>
</dbReference>
<feature type="domain" description="Dynein heavy chain C-terminal" evidence="16">
    <location>
        <begin position="731"/>
        <end position="1031"/>
    </location>
</feature>
<dbReference type="FunFam" id="3.10.490.20:FF:000001">
    <property type="entry name" value="dynein heavy chain 7, axonemal"/>
    <property type="match status" value="1"/>
</dbReference>
<dbReference type="EMBL" id="CALNXJ010000026">
    <property type="protein sequence ID" value="CAH3132274.1"/>
    <property type="molecule type" value="Genomic_DNA"/>
</dbReference>
<reference evidence="17 18" key="1">
    <citation type="submission" date="2022-05" db="EMBL/GenBank/DDBJ databases">
        <authorList>
            <consortium name="Genoscope - CEA"/>
            <person name="William W."/>
        </authorList>
    </citation>
    <scope>NUCLEOTIDE SEQUENCE [LARGE SCALE GENOMIC DNA]</scope>
</reference>
<dbReference type="AlphaFoldDB" id="A0AAU9X0P0"/>
<keyword evidence="5" id="KW-0547">Nucleotide-binding</keyword>
<dbReference type="InterPro" id="IPR035706">
    <property type="entry name" value="AAA_9"/>
</dbReference>
<evidence type="ECO:0000259" key="16">
    <source>
        <dbReference type="Pfam" id="PF18199"/>
    </source>
</evidence>
<dbReference type="GO" id="GO:0007018">
    <property type="term" value="P:microtubule-based movement"/>
    <property type="evidence" value="ECO:0007669"/>
    <property type="project" value="InterPro"/>
</dbReference>
<evidence type="ECO:0000256" key="5">
    <source>
        <dbReference type="ARBA" id="ARBA00022741"/>
    </source>
</evidence>
<evidence type="ECO:0000256" key="12">
    <source>
        <dbReference type="ARBA" id="ARBA00023273"/>
    </source>
</evidence>
<keyword evidence="7" id="KW-0243">Dynein</keyword>
<dbReference type="Gene3D" id="1.10.8.1220">
    <property type="match status" value="1"/>
</dbReference>
<dbReference type="GO" id="GO:0051959">
    <property type="term" value="F:dynein light intermediate chain binding"/>
    <property type="evidence" value="ECO:0007669"/>
    <property type="project" value="InterPro"/>
</dbReference>
<dbReference type="GO" id="GO:0008569">
    <property type="term" value="F:minus-end-directed microtubule motor activity"/>
    <property type="evidence" value="ECO:0007669"/>
    <property type="project" value="InterPro"/>
</dbReference>
<dbReference type="Gene3D" id="1.20.1270.280">
    <property type="match status" value="1"/>
</dbReference>
<evidence type="ECO:0000256" key="10">
    <source>
        <dbReference type="ARBA" id="ARBA00023175"/>
    </source>
</evidence>
<dbReference type="Gene3D" id="1.10.8.720">
    <property type="entry name" value="Region D6 of dynein motor"/>
    <property type="match status" value="1"/>
</dbReference>
<evidence type="ECO:0000256" key="11">
    <source>
        <dbReference type="ARBA" id="ARBA00023212"/>
    </source>
</evidence>
<keyword evidence="10" id="KW-0505">Motor protein</keyword>
<accession>A0AAU9X0P0</accession>
<dbReference type="GO" id="GO:0005524">
    <property type="term" value="F:ATP binding"/>
    <property type="evidence" value="ECO:0007669"/>
    <property type="project" value="UniProtKB-KW"/>
</dbReference>
<dbReference type="InterPro" id="IPR043160">
    <property type="entry name" value="Dynein_C_barrel"/>
</dbReference>
<dbReference type="Pfam" id="PF18199">
    <property type="entry name" value="Dynein_C"/>
    <property type="match status" value="1"/>
</dbReference>
<protein>
    <recommendedName>
        <fullName evidence="19">Dynein heavy chain</fullName>
    </recommendedName>
</protein>
<dbReference type="FunFam" id="3.40.50.300:FF:000362">
    <property type="entry name" value="Dynein, axonemal, heavy chain 6"/>
    <property type="match status" value="1"/>
</dbReference>
<evidence type="ECO:0000256" key="6">
    <source>
        <dbReference type="ARBA" id="ARBA00022840"/>
    </source>
</evidence>
<evidence type="ECO:0000256" key="7">
    <source>
        <dbReference type="ARBA" id="ARBA00023017"/>
    </source>
</evidence>
<dbReference type="Pfam" id="PF03028">
    <property type="entry name" value="Dynein_heavy"/>
    <property type="match status" value="1"/>
</dbReference>
<name>A0AAU9X0P0_9CNID</name>
<dbReference type="Gene3D" id="3.40.50.300">
    <property type="entry name" value="P-loop containing nucleotide triphosphate hydrolases"/>
    <property type="match status" value="2"/>
</dbReference>
<keyword evidence="11" id="KW-0206">Cytoskeleton</keyword>
<evidence type="ECO:0008006" key="19">
    <source>
        <dbReference type="Google" id="ProtNLM"/>
    </source>
</evidence>
<evidence type="ECO:0000259" key="13">
    <source>
        <dbReference type="Pfam" id="PF03028"/>
    </source>
</evidence>
<dbReference type="Pfam" id="PF18198">
    <property type="entry name" value="AAA_lid_11"/>
    <property type="match status" value="1"/>
</dbReference>
<evidence type="ECO:0000256" key="3">
    <source>
        <dbReference type="ARBA" id="ARBA00022490"/>
    </source>
</evidence>
<keyword evidence="3" id="KW-0963">Cytoplasm</keyword>
<proteinExistence type="inferred from homology"/>
<dbReference type="InterPro" id="IPR027417">
    <property type="entry name" value="P-loop_NTPase"/>
</dbReference>
<dbReference type="FunFam" id="1.20.1270.280:FF:000037">
    <property type="entry name" value="Dynein, axonemal, heavy chain 7"/>
    <property type="match status" value="1"/>
</dbReference>
<dbReference type="GO" id="GO:0005874">
    <property type="term" value="C:microtubule"/>
    <property type="evidence" value="ECO:0007669"/>
    <property type="project" value="UniProtKB-KW"/>
</dbReference>
<dbReference type="Pfam" id="PF12781">
    <property type="entry name" value="AAA_9"/>
    <property type="match status" value="1"/>
</dbReference>
<dbReference type="Gene3D" id="6.10.140.1060">
    <property type="match status" value="1"/>
</dbReference>
<comment type="subcellular location">
    <subcellularLocation>
        <location evidence="1">Cytoplasm</location>
        <location evidence="1">Cytoskeleton</location>
        <location evidence="1">Cilium axoneme</location>
    </subcellularLocation>
</comment>
<keyword evidence="9" id="KW-0969">Cilium</keyword>
<dbReference type="InterPro" id="IPR004273">
    <property type="entry name" value="Dynein_heavy_D6_P-loop"/>
</dbReference>
<comment type="similarity">
    <text evidence="2">Belongs to the dynein heavy chain family.</text>
</comment>
<comment type="caution">
    <text evidence="17">The sequence shown here is derived from an EMBL/GenBank/DDBJ whole genome shotgun (WGS) entry which is preliminary data.</text>
</comment>
<sequence length="1035" mass="118109">MIDPQGQANKWVKNMEKKNNLHVIKMTDADYVRTLENCIQFGTPVLLENVGEELDALLEPLLLKQTFKQGGSICIKLGDSVIEYSKDFRFYITTKLRNPHYLPETSVKVTLLNFMITPEGLEDQLLGIVVARERPELEEEKNALIIQSAENKRQLKEIEDKILEVLSSSEGNILEDETAINVLSSSKVLANEISEKQAIAEETEKKIDNTRMGYTPIATHSAVLFFSIADLANIEPMYQYSLTWFINLFIMSIDNSEKSEVLEQRLENLTNHFTYSLYCNVCRSLFEKDKLLFSFLLCVNLLKGKGEICDNEWRFLLTGGVGLDNPHSNPSTWLPSRSWDELCRLDDLSMFKGFRHKFPKHLEGWKKIYDSNEPQNEPLPGDWDEKLGQFQKMVILRCLRPDKMTPAVQDFVTAKLGKRFIEPPPFDLAKAFADSNCCAPLIFVLSPGSDPTAALLKFADDQGFSGSKLSSLSLGQGQGPIAMRMIEKAVKDGTWVVLQNCHLATSWMPTLEKVCEELNPDTTHPDFRLWLTSYPSPNFPVSVLQNGVKMTNEPPKGLRSNVIRSYLSDPISDPEFFTTCNKPREFKKMLYGLCFFHAIVQERRTFGPLGWNIPYEFNETDLRISVRQLHMFLNKYDEVQFAALSYLTGECNYGGRVTDDRDRRTLLTILDKFYTSDIINNEDYKFSPSGNYFAPKEGEYETYIDYSRSLPLITHPEVFGMHANADISKDQQETNLLFNSILLTQSRASAKGGKSEDEVVYSVAADILEKLPQNFDTEAALRKFPTTYTQSMNTVLVQEMVRFNRLTEVVRSSLINIQKAIKGLVVMSSELEEVVSGILKGKIPGLWMKKSYPSLKPLGSYVNDLIARLKFLQEWYDNGAPPVFWVSGFFFTQAFLTGSKQNYARKYTIPIDLLTFDFEVLEDKTYDTPPEDGVYVNGLFMEGSRWDREKKVIGESHPKVLYDNMPVMWLKPCKKEGVVDRPHYVAPVYKTSERRGTLSTTGHSTNFVMDMRLPSDQPQSHWIMRGVALLCQLDD</sequence>
<evidence type="ECO:0000256" key="8">
    <source>
        <dbReference type="ARBA" id="ARBA00023054"/>
    </source>
</evidence>
<dbReference type="InterPro" id="IPR041658">
    <property type="entry name" value="AAA_lid_11"/>
</dbReference>
<dbReference type="FunFam" id="1.10.8.1220:FF:000001">
    <property type="entry name" value="Dynein axonemal heavy chain 5"/>
    <property type="match status" value="1"/>
</dbReference>
<evidence type="ECO:0000259" key="15">
    <source>
        <dbReference type="Pfam" id="PF18198"/>
    </source>
</evidence>
<dbReference type="InterPro" id="IPR026983">
    <property type="entry name" value="DHC"/>
</dbReference>
<evidence type="ECO:0000259" key="14">
    <source>
        <dbReference type="Pfam" id="PF12781"/>
    </source>
</evidence>
<keyword evidence="4" id="KW-0493">Microtubule</keyword>
<feature type="domain" description="Dynein heavy chain ATP-binding dynein motor region" evidence="14">
    <location>
        <begin position="1"/>
        <end position="193"/>
    </location>
</feature>
<keyword evidence="12" id="KW-0966">Cell projection</keyword>
<keyword evidence="6" id="KW-0067">ATP-binding</keyword>
<feature type="domain" description="Dynein heavy chain region D6 P-loop" evidence="13">
    <location>
        <begin position="437"/>
        <end position="551"/>
    </location>
</feature>
<gene>
    <name evidence="17" type="ORF">PMEA_00014619</name>
</gene>
<evidence type="ECO:0000256" key="9">
    <source>
        <dbReference type="ARBA" id="ARBA00023069"/>
    </source>
</evidence>
<feature type="domain" description="Dynein heavy chain AAA lid" evidence="15">
    <location>
        <begin position="586"/>
        <end position="725"/>
    </location>
</feature>
<dbReference type="GO" id="GO:0030286">
    <property type="term" value="C:dynein complex"/>
    <property type="evidence" value="ECO:0007669"/>
    <property type="project" value="UniProtKB-KW"/>
</dbReference>
<dbReference type="FunFam" id="1.20.1270.280:FF:000038">
    <property type="entry name" value="AT13908p"/>
    <property type="match status" value="1"/>
</dbReference>
<dbReference type="InterPro" id="IPR041228">
    <property type="entry name" value="Dynein_C"/>
</dbReference>
<dbReference type="GO" id="GO:0005930">
    <property type="term" value="C:axoneme"/>
    <property type="evidence" value="ECO:0007669"/>
    <property type="project" value="UniProtKB-SubCell"/>
</dbReference>
<dbReference type="FunFam" id="1.10.8.720:FF:000001">
    <property type="entry name" value="dynein heavy chain 7, axonemal"/>
    <property type="match status" value="1"/>
</dbReference>
<evidence type="ECO:0000256" key="2">
    <source>
        <dbReference type="ARBA" id="ARBA00008887"/>
    </source>
</evidence>
<evidence type="ECO:0000313" key="17">
    <source>
        <dbReference type="EMBL" id="CAH3132274.1"/>
    </source>
</evidence>
<evidence type="ECO:0000256" key="1">
    <source>
        <dbReference type="ARBA" id="ARBA00004430"/>
    </source>
</evidence>